<dbReference type="STRING" id="2903.R1E0G8"/>
<proteinExistence type="predicted"/>
<dbReference type="InterPro" id="IPR029055">
    <property type="entry name" value="Ntn_hydrolases_N"/>
</dbReference>
<dbReference type="eggNOG" id="KOG1268">
    <property type="taxonomic scope" value="Eukaryota"/>
</dbReference>
<evidence type="ECO:0008006" key="4">
    <source>
        <dbReference type="Google" id="ProtNLM"/>
    </source>
</evidence>
<dbReference type="PaxDb" id="2903-EOD16491"/>
<dbReference type="RefSeq" id="XP_005768920.1">
    <property type="nucleotide sequence ID" value="XM_005768863.1"/>
</dbReference>
<organism evidence="2 3">
    <name type="scientific">Emiliania huxleyi (strain CCMP1516)</name>
    <dbReference type="NCBI Taxonomy" id="280463"/>
    <lineage>
        <taxon>Eukaryota</taxon>
        <taxon>Haptista</taxon>
        <taxon>Haptophyta</taxon>
        <taxon>Prymnesiophyceae</taxon>
        <taxon>Isochrysidales</taxon>
        <taxon>Noelaerhabdaceae</taxon>
        <taxon>Emiliania</taxon>
    </lineage>
</organism>
<dbReference type="Gene3D" id="3.60.20.10">
    <property type="entry name" value="Glutamine Phosphoribosylpyrophosphate, subunit 1, domain 1"/>
    <property type="match status" value="1"/>
</dbReference>
<name>A0A0D3IZ06_EMIH1</name>
<keyword evidence="3" id="KW-1185">Reference proteome</keyword>
<protein>
    <recommendedName>
        <fullName evidence="4">C3H1-type domain-containing protein</fullName>
    </recommendedName>
</protein>
<feature type="compositionally biased region" description="Polar residues" evidence="1">
    <location>
        <begin position="10"/>
        <end position="25"/>
    </location>
</feature>
<dbReference type="PANTHER" id="PTHR43187:SF1">
    <property type="entry name" value="GLUTAMINE AMIDOTRANSFERASE DUG3-RELATED"/>
    <property type="match status" value="1"/>
</dbReference>
<evidence type="ECO:0000256" key="1">
    <source>
        <dbReference type="SAM" id="MobiDB-lite"/>
    </source>
</evidence>
<dbReference type="HOGENOM" id="CLU_535810_0_0_1"/>
<dbReference type="GeneID" id="17262639"/>
<dbReference type="Proteomes" id="UP000013827">
    <property type="component" value="Unassembled WGS sequence"/>
</dbReference>
<dbReference type="InterPro" id="IPR052373">
    <property type="entry name" value="Gamma-glu_amide_hydrolase"/>
</dbReference>
<dbReference type="KEGG" id="ehx:EMIHUDRAFT_245079"/>
<feature type="region of interest" description="Disordered" evidence="1">
    <location>
        <begin position="1"/>
        <end position="30"/>
    </location>
</feature>
<dbReference type="AlphaFoldDB" id="A0A0D3IZ06"/>
<dbReference type="PANTHER" id="PTHR43187">
    <property type="entry name" value="GLUTAMINE AMIDOTRANSFERASE DUG3-RELATED"/>
    <property type="match status" value="1"/>
</dbReference>
<reference evidence="2" key="2">
    <citation type="submission" date="2024-10" db="UniProtKB">
        <authorList>
            <consortium name="EnsemblProtists"/>
        </authorList>
    </citation>
    <scope>IDENTIFICATION</scope>
</reference>
<accession>A0A0D3IZ06</accession>
<evidence type="ECO:0000313" key="3">
    <source>
        <dbReference type="Proteomes" id="UP000013827"/>
    </source>
</evidence>
<dbReference type="EnsemblProtists" id="EOD16491">
    <property type="protein sequence ID" value="EOD16491"/>
    <property type="gene ID" value="EMIHUDRAFT_245079"/>
</dbReference>
<evidence type="ECO:0000313" key="2">
    <source>
        <dbReference type="EnsemblProtists" id="EOD16491"/>
    </source>
</evidence>
<dbReference type="SUPFAM" id="SSF56235">
    <property type="entry name" value="N-terminal nucleophile aminohydrolases (Ntn hydrolases)"/>
    <property type="match status" value="1"/>
</dbReference>
<reference evidence="3" key="1">
    <citation type="journal article" date="2013" name="Nature">
        <title>Pan genome of the phytoplankton Emiliania underpins its global distribution.</title>
        <authorList>
            <person name="Read B.A."/>
            <person name="Kegel J."/>
            <person name="Klute M.J."/>
            <person name="Kuo A."/>
            <person name="Lefebvre S.C."/>
            <person name="Maumus F."/>
            <person name="Mayer C."/>
            <person name="Miller J."/>
            <person name="Monier A."/>
            <person name="Salamov A."/>
            <person name="Young J."/>
            <person name="Aguilar M."/>
            <person name="Claverie J.M."/>
            <person name="Frickenhaus S."/>
            <person name="Gonzalez K."/>
            <person name="Herman E.K."/>
            <person name="Lin Y.C."/>
            <person name="Napier J."/>
            <person name="Ogata H."/>
            <person name="Sarno A.F."/>
            <person name="Shmutz J."/>
            <person name="Schroeder D."/>
            <person name="de Vargas C."/>
            <person name="Verret F."/>
            <person name="von Dassow P."/>
            <person name="Valentin K."/>
            <person name="Van de Peer Y."/>
            <person name="Wheeler G."/>
            <person name="Dacks J.B."/>
            <person name="Delwiche C.F."/>
            <person name="Dyhrman S.T."/>
            <person name="Glockner G."/>
            <person name="John U."/>
            <person name="Richards T."/>
            <person name="Worden A.Z."/>
            <person name="Zhang X."/>
            <person name="Grigoriev I.V."/>
            <person name="Allen A.E."/>
            <person name="Bidle K."/>
            <person name="Borodovsky M."/>
            <person name="Bowler C."/>
            <person name="Brownlee C."/>
            <person name="Cock J.M."/>
            <person name="Elias M."/>
            <person name="Gladyshev V.N."/>
            <person name="Groth M."/>
            <person name="Guda C."/>
            <person name="Hadaegh A."/>
            <person name="Iglesias-Rodriguez M.D."/>
            <person name="Jenkins J."/>
            <person name="Jones B.M."/>
            <person name="Lawson T."/>
            <person name="Leese F."/>
            <person name="Lindquist E."/>
            <person name="Lobanov A."/>
            <person name="Lomsadze A."/>
            <person name="Malik S.B."/>
            <person name="Marsh M.E."/>
            <person name="Mackinder L."/>
            <person name="Mock T."/>
            <person name="Mueller-Roeber B."/>
            <person name="Pagarete A."/>
            <person name="Parker M."/>
            <person name="Probert I."/>
            <person name="Quesneville H."/>
            <person name="Raines C."/>
            <person name="Rensing S.A."/>
            <person name="Riano-Pachon D.M."/>
            <person name="Richier S."/>
            <person name="Rokitta S."/>
            <person name="Shiraiwa Y."/>
            <person name="Soanes D.M."/>
            <person name="van der Giezen M."/>
            <person name="Wahlund T.M."/>
            <person name="Williams B."/>
            <person name="Wilson W."/>
            <person name="Wolfe G."/>
            <person name="Wurch L.L."/>
        </authorList>
    </citation>
    <scope>NUCLEOTIDE SEQUENCE</scope>
</reference>
<sequence length="509" mass="55717">MCLFRGEGNQDASLSSSEAPPTSESMLEESPSLNADGFGVGWYHKRGGAIFRSVTAAWNNSNLRELSESIESRCIFAHVRRLLFQHNGHVEGFDRIKRRVFAAMRDDVYHWVQGTTDSEACFALILSLIEPELLAGGECVPVAAADEIASLASGPLNLDGQKKIVKTLLANKCAAGPLFLLRKLSAMDSQHPFSLVRQLKVGDGKGTGGMIIQQLCNDALSTKGGTARHWGELISAADATKFIKGNLECVKSASGFDFWELLAPSISKQDGILAVSNASTGKTGDSRWVFLNARPLELMLTPLWDLFKLLGYSKTSTGCFYATFKNVISRTKVIGDLPPEDARTEGVKKLHVEACTEIFLCFANEYRAMLDLQLSVAVANGRPSTFYNASSTAGQLWAKVAATLCNECGVEADNGAIDPSDGMYYCATCWDAYSFLQARSAADANAARNQRDVATLRKIFPGHCAYHLYYHHVRGRTGCMRANCELLHERPDDLDAALTRLEWETAREE</sequence>